<dbReference type="GO" id="GO:0007166">
    <property type="term" value="P:cell surface receptor signaling pathway"/>
    <property type="evidence" value="ECO:0007669"/>
    <property type="project" value="UniProtKB-ARBA"/>
</dbReference>
<name>L5L3D2_PTEAL</name>
<dbReference type="PROSITE" id="PS50088">
    <property type="entry name" value="ANK_REPEAT"/>
    <property type="match status" value="3"/>
</dbReference>
<dbReference type="GO" id="GO:0002252">
    <property type="term" value="P:immune effector process"/>
    <property type="evidence" value="ECO:0007669"/>
    <property type="project" value="UniProtKB-ARBA"/>
</dbReference>
<evidence type="ECO:0000256" key="2">
    <source>
        <dbReference type="ARBA" id="ARBA00004123"/>
    </source>
</evidence>
<feature type="compositionally biased region" description="Low complexity" evidence="28">
    <location>
        <begin position="124"/>
        <end position="134"/>
    </location>
</feature>
<feature type="repeat" description="ANK" evidence="27">
    <location>
        <begin position="1110"/>
        <end position="1146"/>
    </location>
</feature>
<sequence length="1180" mass="127817">MSLDKAEAALVAKELRTLLEEAVPLSCALPKVTLPNYDNVPGNLMLSALGLRLGDRVLLDGQKTGTLRFCGTTEFASGQWVGVELDEPEGKNDGSVGGVRYFICPPKQGLFASVSKISKAVDAPPSSVTSTPRTPRMDFSRVTGKGRREHKGKKKPPSSPSLGSLQQREGAKAEVGDQVLVAGQKQGVVRFYGKTDFAPGYWYGIELDQPTGKHDGSVFGVRYFTCPSRHGVFAPASRIQRIGGSTDPPGDNVGAKKVHQVTMTQPKRTFTTVRTPKDIASENSISRTGCVDLVSMEDQDSRVPALETFRVEQAPPVIYYVPDFISKEEEEYLLRQVFNAPKPKWTQLSGRKLQNWGGLPHPRGMVPERLPLWLQRYVDKVSDLSLFGGLPANHVLVNQYLPGEGIMPHEDGPLYYPTVSTISLGSHTILDLYEPRQPKDDDPTEQTPASGWEVLEAEQDSLHLCLLGLGLRLQHLERGPGPWTSAQSRMVHLQVFEEANTLDQDLEDILMSGLSHRKHLAGHRRHSLLRKSQSAPHAKPEGASEHQSQIRVLLAQSLFQSLIVPGSLCSSHLERPGVPVQLPRPVSMLTPDLALLMTSSFTWLDTTPHPTGSWTVVSSSVAYAMGGLGPSNRLLLLPLLLTVGGLSAVQAQSECNCSVVSPGVLAGIVLGDLVLTLLIALAVYSLGRLVPRGRGAVDDATQATPFTPTLTVGFTWEQKQEQDVALKDHVSRSERSHCPSQTVKKLLEEQRRRQQQPDAGGAPGQFPPSLAQPLTPSVNEGEVGHTYFSAHQETVGSGLGSLAPTAGFPDWNPNTHAAYTDSPYSYPTAAEGFLTPDFYPSSDPGQPCPFSQGMEEPLDTRLYAEPSLTQMGSWKPSGLPSGPPQLPPVVTGPSLDTARAHMLALGPQLLAQDEEGDTLLHLFAARGLRWAAYAAAERLQMYRRLDIREHKGKTPLLVAAAANQPLIVEDLLNLGAEPNATDHQGRSVLHVAATYGLPGVLLAVINSGVRVDLEARDFEGLTPLHTAILAFNVAMYPPDLCPRVLSTQARDRLSCVHMLLHMGADHTSQEIKSNKTVLHLAVQAANPTLVQLLLELPRGDLRAFVNMKAHGNTALHMAAALPPGPPQEAIVRHLLAAGADPTLRNLENEQPVHLLRPGPGPEGLRQLLKRSRVAPPGLSS</sequence>
<comment type="subunit">
    <text evidence="23">Interacts with NFKB1, RELA and RELB; in the nucleus.</text>
</comment>
<dbReference type="GO" id="GO:0031122">
    <property type="term" value="P:cytoplasmic microtubule organization"/>
    <property type="evidence" value="ECO:0007669"/>
    <property type="project" value="TreeGrafter"/>
</dbReference>
<dbReference type="GO" id="GO:0030889">
    <property type="term" value="P:negative regulation of B cell proliferation"/>
    <property type="evidence" value="ECO:0007669"/>
    <property type="project" value="UniProtKB-ARBA"/>
</dbReference>
<organism evidence="31 32">
    <name type="scientific">Pteropus alecto</name>
    <name type="common">Black flying fox</name>
    <dbReference type="NCBI Taxonomy" id="9402"/>
    <lineage>
        <taxon>Eukaryota</taxon>
        <taxon>Metazoa</taxon>
        <taxon>Chordata</taxon>
        <taxon>Craniata</taxon>
        <taxon>Vertebrata</taxon>
        <taxon>Euteleostomi</taxon>
        <taxon>Mammalia</taxon>
        <taxon>Eutheria</taxon>
        <taxon>Laurasiatheria</taxon>
        <taxon>Chiroptera</taxon>
        <taxon>Yinpterochiroptera</taxon>
        <taxon>Pteropodoidea</taxon>
        <taxon>Pteropodidae</taxon>
        <taxon>Pteropodinae</taxon>
        <taxon>Pteropus</taxon>
    </lineage>
</organism>
<comment type="similarity">
    <text evidence="21">Belongs to the NF-kappa-B inhibitor family.</text>
</comment>
<dbReference type="GO" id="GO:0002274">
    <property type="term" value="P:myeloid leukocyte activation"/>
    <property type="evidence" value="ECO:0007669"/>
    <property type="project" value="UniProtKB-ARBA"/>
</dbReference>
<evidence type="ECO:0000256" key="7">
    <source>
        <dbReference type="ARBA" id="ARBA00022553"/>
    </source>
</evidence>
<evidence type="ECO:0000256" key="8">
    <source>
        <dbReference type="ARBA" id="ARBA00022692"/>
    </source>
</evidence>
<accession>L5L3D2</accession>
<feature type="region of interest" description="Disordered" evidence="28">
    <location>
        <begin position="749"/>
        <end position="781"/>
    </location>
</feature>
<proteinExistence type="inferred from homology"/>
<evidence type="ECO:0000256" key="17">
    <source>
        <dbReference type="ARBA" id="ARBA00023157"/>
    </source>
</evidence>
<keyword evidence="11" id="KW-0677">Repeat</keyword>
<dbReference type="GO" id="GO:0005634">
    <property type="term" value="C:nucleus"/>
    <property type="evidence" value="ECO:0007669"/>
    <property type="project" value="UniProtKB-SubCell"/>
</dbReference>
<evidence type="ECO:0000256" key="27">
    <source>
        <dbReference type="PROSITE-ProRule" id="PRU00023"/>
    </source>
</evidence>
<evidence type="ECO:0000256" key="11">
    <source>
        <dbReference type="ARBA" id="ARBA00022737"/>
    </source>
</evidence>
<dbReference type="SUPFAM" id="SSF51197">
    <property type="entry name" value="Clavaminate synthase-like"/>
    <property type="match status" value="1"/>
</dbReference>
<evidence type="ECO:0000256" key="12">
    <source>
        <dbReference type="ARBA" id="ARBA00022837"/>
    </source>
</evidence>
<dbReference type="SUPFAM" id="SSF74924">
    <property type="entry name" value="Cap-Gly domain"/>
    <property type="match status" value="2"/>
</dbReference>
<dbReference type="GO" id="GO:0002684">
    <property type="term" value="P:positive regulation of immune system process"/>
    <property type="evidence" value="ECO:0007669"/>
    <property type="project" value="UniProtKB-ARBA"/>
</dbReference>
<evidence type="ECO:0000256" key="4">
    <source>
        <dbReference type="ARBA" id="ARBA00009791"/>
    </source>
</evidence>
<dbReference type="InterPro" id="IPR000938">
    <property type="entry name" value="CAP-Gly_domain"/>
</dbReference>
<dbReference type="Gene3D" id="1.10.287.770">
    <property type="entry name" value="YojJ-like"/>
    <property type="match status" value="1"/>
</dbReference>
<keyword evidence="13" id="KW-0391">Immunity</keyword>
<dbReference type="GO" id="GO:0009986">
    <property type="term" value="C:cell surface"/>
    <property type="evidence" value="ECO:0007669"/>
    <property type="project" value="UniProtKB-ARBA"/>
</dbReference>
<evidence type="ECO:0000256" key="20">
    <source>
        <dbReference type="ARBA" id="ARBA00031252"/>
    </source>
</evidence>
<keyword evidence="7" id="KW-0597">Phosphoprotein</keyword>
<reference evidence="32" key="1">
    <citation type="journal article" date="2013" name="Science">
        <title>Comparative analysis of bat genomes provides insight into the evolution of flight and immunity.</title>
        <authorList>
            <person name="Zhang G."/>
            <person name="Cowled C."/>
            <person name="Shi Z."/>
            <person name="Huang Z."/>
            <person name="Bishop-Lilly K.A."/>
            <person name="Fang X."/>
            <person name="Wynne J.W."/>
            <person name="Xiong Z."/>
            <person name="Baker M.L."/>
            <person name="Zhao W."/>
            <person name="Tachedjian M."/>
            <person name="Zhu Y."/>
            <person name="Zhou P."/>
            <person name="Jiang X."/>
            <person name="Ng J."/>
            <person name="Yang L."/>
            <person name="Wu L."/>
            <person name="Xiao J."/>
            <person name="Feng Y."/>
            <person name="Chen Y."/>
            <person name="Sun X."/>
            <person name="Zhang Y."/>
            <person name="Marsh G.A."/>
            <person name="Crameri G."/>
            <person name="Broder C.C."/>
            <person name="Frey K.G."/>
            <person name="Wang L.F."/>
            <person name="Wang J."/>
        </authorList>
    </citation>
    <scope>NUCLEOTIDE SEQUENCE [LARGE SCALE GENOMIC DNA]</scope>
</reference>
<dbReference type="GO" id="GO:0051010">
    <property type="term" value="F:microtubule plus-end binding"/>
    <property type="evidence" value="ECO:0007669"/>
    <property type="project" value="TreeGrafter"/>
</dbReference>
<evidence type="ECO:0000256" key="26">
    <source>
        <dbReference type="ARBA" id="ARBA00081479"/>
    </source>
</evidence>
<dbReference type="Gene3D" id="2.30.30.190">
    <property type="entry name" value="CAP Gly-rich-like domain"/>
    <property type="match status" value="2"/>
</dbReference>
<dbReference type="GO" id="GO:0034241">
    <property type="term" value="P:positive regulation of macrophage fusion"/>
    <property type="evidence" value="ECO:0007669"/>
    <property type="project" value="UniProtKB-ARBA"/>
</dbReference>
<evidence type="ECO:0000256" key="9">
    <source>
        <dbReference type="ARBA" id="ARBA00022723"/>
    </source>
</evidence>
<dbReference type="SMART" id="SM01052">
    <property type="entry name" value="CAP_GLY"/>
    <property type="match status" value="2"/>
</dbReference>
<keyword evidence="32" id="KW-1185">Reference proteome</keyword>
<evidence type="ECO:0000259" key="30">
    <source>
        <dbReference type="PROSITE" id="PS51471"/>
    </source>
</evidence>
<dbReference type="PANTHER" id="PTHR18916">
    <property type="entry name" value="DYNACTIN 1-RELATED MICROTUBULE-BINDING"/>
    <property type="match status" value="1"/>
</dbReference>
<protein>
    <recommendedName>
        <fullName evidence="24">NF-kappa-B inhibitor delta</fullName>
    </recommendedName>
    <alternativeName>
        <fullName evidence="20">DNAX-activation protein 12</fullName>
    </alternativeName>
    <alternativeName>
        <fullName evidence="25">I-kappa-B-delta</fullName>
    </alternativeName>
    <alternativeName>
        <fullName evidence="26">IkappaBNS</fullName>
    </alternativeName>
    <alternativeName>
        <fullName evidence="5">TYRO protein tyrosine kinase-binding protein</fullName>
    </alternativeName>
</protein>
<dbReference type="Pfam" id="PF12796">
    <property type="entry name" value="Ank_2"/>
    <property type="match status" value="2"/>
</dbReference>
<evidence type="ECO:0000256" key="6">
    <source>
        <dbReference type="ARBA" id="ARBA00022475"/>
    </source>
</evidence>
<dbReference type="FunFam" id="1.25.40.20:FF:000091">
    <property type="entry name" value="NF-kappa-B inhibitor delta"/>
    <property type="match status" value="1"/>
</dbReference>
<evidence type="ECO:0000256" key="22">
    <source>
        <dbReference type="ARBA" id="ARBA00063609"/>
    </source>
</evidence>
<feature type="repeat" description="ANK" evidence="27">
    <location>
        <begin position="984"/>
        <end position="1016"/>
    </location>
</feature>
<evidence type="ECO:0000256" key="15">
    <source>
        <dbReference type="ARBA" id="ARBA00023043"/>
    </source>
</evidence>
<keyword evidence="19" id="KW-0539">Nucleus</keyword>
<dbReference type="SMART" id="SM00248">
    <property type="entry name" value="ANK"/>
    <property type="match status" value="5"/>
</dbReference>
<dbReference type="SUPFAM" id="SSF48403">
    <property type="entry name" value="Ankyrin repeat"/>
    <property type="match status" value="1"/>
</dbReference>
<dbReference type="GO" id="GO:0030316">
    <property type="term" value="P:osteoclast differentiation"/>
    <property type="evidence" value="ECO:0007669"/>
    <property type="project" value="UniProtKB-ARBA"/>
</dbReference>
<evidence type="ECO:0000256" key="23">
    <source>
        <dbReference type="ARBA" id="ARBA00063832"/>
    </source>
</evidence>
<evidence type="ECO:0000256" key="21">
    <source>
        <dbReference type="ARBA" id="ARBA00038439"/>
    </source>
</evidence>
<evidence type="ECO:0000256" key="5">
    <source>
        <dbReference type="ARBA" id="ARBA00022356"/>
    </source>
</evidence>
<dbReference type="eggNOG" id="KOG0504">
    <property type="taxonomic scope" value="Eukaryota"/>
</dbReference>
<dbReference type="PROSITE" id="PS00845">
    <property type="entry name" value="CAP_GLY_1"/>
    <property type="match status" value="2"/>
</dbReference>
<comment type="subunit">
    <text evidence="22">Homodimer; disulfide-linked. Homotrimer; disulfide-linked. Homotetramer; disulfide-linked. Homotrimers and homotetramers form when low levels of partner receptors are available and is competitive with assembly with interacting receptors. They may represent alternative oligomerization states or may be intermediates in the receptor assembly process. Binding of a metal cation aids in homooligomerization through coordination of the metal ion by the subunits of the oligomer. Interacts with TREM1. Interacts with TREM2. Interacts with CLECSF5. Interacts with CD300LB and CD300C2. Interacts with CD300E. Interacts (via ITAM domain) with SYK (via SH2 domains); activates SYK mediating neutrophils and macrophages integrin-mediated activation. Interacts with KLRC2. Interacts with CD300H. Interacts with KLRD1. Interacts with SIGLEC1.</text>
</comment>
<dbReference type="GO" id="GO:0006955">
    <property type="term" value="P:immune response"/>
    <property type="evidence" value="ECO:0007669"/>
    <property type="project" value="UniProtKB-ARBA"/>
</dbReference>
<dbReference type="FunFam" id="1.10.287.770:FF:000004">
    <property type="entry name" value="TYRO protein tyrosine kinase-binding protein"/>
    <property type="match status" value="1"/>
</dbReference>
<keyword evidence="16" id="KW-0472">Membrane</keyword>
<dbReference type="InterPro" id="IPR036770">
    <property type="entry name" value="Ankyrin_rpt-contain_sf"/>
</dbReference>
<dbReference type="Gene3D" id="1.25.40.20">
    <property type="entry name" value="Ankyrin repeat-containing domain"/>
    <property type="match status" value="1"/>
</dbReference>
<feature type="domain" description="Fe2OG dioxygenase" evidence="30">
    <location>
        <begin position="391"/>
        <end position="561"/>
    </location>
</feature>
<evidence type="ECO:0000256" key="14">
    <source>
        <dbReference type="ARBA" id="ARBA00022989"/>
    </source>
</evidence>
<evidence type="ECO:0000256" key="10">
    <source>
        <dbReference type="ARBA" id="ARBA00022729"/>
    </source>
</evidence>
<dbReference type="InterPro" id="IPR005123">
    <property type="entry name" value="Oxoglu/Fe-dep_dioxygenase_dom"/>
</dbReference>
<feature type="domain" description="CAP-Gly" evidence="29">
    <location>
        <begin position="71"/>
        <end position="113"/>
    </location>
</feature>
<dbReference type="Gene3D" id="2.60.120.590">
    <property type="entry name" value="Alpha-ketoglutarate-dependent dioxygenase AlkB-like"/>
    <property type="match status" value="1"/>
</dbReference>
<feature type="repeat" description="ANK" evidence="27">
    <location>
        <begin position="951"/>
        <end position="983"/>
    </location>
</feature>
<keyword evidence="9" id="KW-0479">Metal-binding</keyword>
<dbReference type="GO" id="GO:0005102">
    <property type="term" value="F:signaling receptor binding"/>
    <property type="evidence" value="ECO:0007669"/>
    <property type="project" value="UniProtKB-ARBA"/>
</dbReference>
<evidence type="ECO:0000256" key="18">
    <source>
        <dbReference type="ARBA" id="ARBA00023198"/>
    </source>
</evidence>
<comment type="cofactor">
    <cofactor evidence="1">
        <name>Fe(2+)</name>
        <dbReference type="ChEBI" id="CHEBI:29033"/>
    </cofactor>
</comment>
<evidence type="ECO:0000256" key="1">
    <source>
        <dbReference type="ARBA" id="ARBA00001954"/>
    </source>
</evidence>
<keyword evidence="10" id="KW-0732">Signal</keyword>
<dbReference type="InterPro" id="IPR002110">
    <property type="entry name" value="Ankyrin_rpt"/>
</dbReference>
<dbReference type="PROSITE" id="PS51471">
    <property type="entry name" value="FE2OG_OXY"/>
    <property type="match status" value="1"/>
</dbReference>
<comment type="similarity">
    <text evidence="4">Belongs to the TYROBP family.</text>
</comment>
<dbReference type="GO" id="GO:0005886">
    <property type="term" value="C:plasma membrane"/>
    <property type="evidence" value="ECO:0007669"/>
    <property type="project" value="UniProtKB-SubCell"/>
</dbReference>
<dbReference type="PROSITE" id="PS50245">
    <property type="entry name" value="CAP_GLY_2"/>
    <property type="match status" value="2"/>
</dbReference>
<feature type="domain" description="CAP-Gly" evidence="29">
    <location>
        <begin position="193"/>
        <end position="235"/>
    </location>
</feature>
<dbReference type="Pfam" id="PF01302">
    <property type="entry name" value="CAP_GLY"/>
    <property type="match status" value="2"/>
</dbReference>
<dbReference type="FunFam" id="2.30.30.190:FF:000005">
    <property type="entry name" value="CAP-Gly domain containing linker protein 3"/>
    <property type="match status" value="1"/>
</dbReference>
<evidence type="ECO:0000256" key="16">
    <source>
        <dbReference type="ARBA" id="ARBA00023136"/>
    </source>
</evidence>
<dbReference type="AlphaFoldDB" id="L5L3D2"/>
<dbReference type="PROSITE" id="PS50297">
    <property type="entry name" value="ANK_REP_REGION"/>
    <property type="match status" value="2"/>
</dbReference>
<keyword evidence="18" id="KW-0395">Inflammatory response</keyword>
<evidence type="ECO:0000256" key="28">
    <source>
        <dbReference type="SAM" id="MobiDB-lite"/>
    </source>
</evidence>
<dbReference type="GO" id="GO:0035371">
    <property type="term" value="C:microtubule plus-end"/>
    <property type="evidence" value="ECO:0007669"/>
    <property type="project" value="TreeGrafter"/>
</dbReference>
<dbReference type="GO" id="GO:0005938">
    <property type="term" value="C:cell cortex"/>
    <property type="evidence" value="ECO:0007669"/>
    <property type="project" value="TreeGrafter"/>
</dbReference>
<evidence type="ECO:0000259" key="29">
    <source>
        <dbReference type="PROSITE" id="PS50245"/>
    </source>
</evidence>
<feature type="region of interest" description="Disordered" evidence="28">
    <location>
        <begin position="122"/>
        <end position="170"/>
    </location>
</feature>
<dbReference type="EMBL" id="KB030398">
    <property type="protein sequence ID" value="ELK17781.1"/>
    <property type="molecule type" value="Genomic_DNA"/>
</dbReference>
<dbReference type="PANTHER" id="PTHR18916:SF77">
    <property type="entry name" value="CAP-GLY DOMAIN-CONTAINING LINKER PROTEIN 3"/>
    <property type="match status" value="1"/>
</dbReference>
<evidence type="ECO:0000256" key="19">
    <source>
        <dbReference type="ARBA" id="ARBA00023242"/>
    </source>
</evidence>
<dbReference type="InterPro" id="IPR036859">
    <property type="entry name" value="CAP-Gly_dom_sf"/>
</dbReference>
<keyword evidence="8" id="KW-0812">Transmembrane</keyword>
<keyword evidence="12" id="KW-0106">Calcium</keyword>
<keyword evidence="15 27" id="KW-0040">ANK repeat</keyword>
<feature type="region of interest" description="Disordered" evidence="28">
    <location>
        <begin position="522"/>
        <end position="546"/>
    </location>
</feature>
<keyword evidence="17" id="KW-1015">Disulfide bond</keyword>
<dbReference type="GO" id="GO:0046872">
    <property type="term" value="F:metal ion binding"/>
    <property type="evidence" value="ECO:0007669"/>
    <property type="project" value="UniProtKB-KW"/>
</dbReference>
<dbReference type="InterPro" id="IPR037151">
    <property type="entry name" value="AlkB-like_sf"/>
</dbReference>
<dbReference type="GO" id="GO:0001818">
    <property type="term" value="P:negative regulation of cytokine production"/>
    <property type="evidence" value="ECO:0007669"/>
    <property type="project" value="UniProtKB-ARBA"/>
</dbReference>
<dbReference type="GO" id="GO:0006954">
    <property type="term" value="P:inflammatory response"/>
    <property type="evidence" value="ECO:0007669"/>
    <property type="project" value="UniProtKB-KW"/>
</dbReference>
<evidence type="ECO:0000256" key="3">
    <source>
        <dbReference type="ARBA" id="ARBA00004251"/>
    </source>
</evidence>
<evidence type="ECO:0000313" key="32">
    <source>
        <dbReference type="Proteomes" id="UP000010552"/>
    </source>
</evidence>
<evidence type="ECO:0000256" key="13">
    <source>
        <dbReference type="ARBA" id="ARBA00022859"/>
    </source>
</evidence>
<keyword evidence="14" id="KW-1133">Transmembrane helix</keyword>
<feature type="compositionally biased region" description="Basic residues" evidence="28">
    <location>
        <begin position="144"/>
        <end position="156"/>
    </location>
</feature>
<dbReference type="InParanoid" id="L5L3D2"/>
<dbReference type="Proteomes" id="UP000010552">
    <property type="component" value="Unassembled WGS sequence"/>
</dbReference>
<evidence type="ECO:0000256" key="25">
    <source>
        <dbReference type="ARBA" id="ARBA00078245"/>
    </source>
</evidence>
<evidence type="ECO:0000313" key="31">
    <source>
        <dbReference type="EMBL" id="ELK17781.1"/>
    </source>
</evidence>
<evidence type="ECO:0000256" key="24">
    <source>
        <dbReference type="ARBA" id="ARBA00071817"/>
    </source>
</evidence>
<comment type="subcellular location">
    <subcellularLocation>
        <location evidence="3">Cell membrane</location>
        <topology evidence="3">Single-pass type I membrane protein</topology>
    </subcellularLocation>
    <subcellularLocation>
        <location evidence="2">Nucleus</location>
    </subcellularLocation>
</comment>
<gene>
    <name evidence="31" type="ORF">PAL_GLEAN10001200</name>
</gene>
<keyword evidence="6" id="KW-1003">Cell membrane</keyword>